<dbReference type="GO" id="GO:0005737">
    <property type="term" value="C:cytoplasm"/>
    <property type="evidence" value="ECO:0007669"/>
    <property type="project" value="TreeGrafter"/>
</dbReference>
<dbReference type="InterPro" id="IPR001227">
    <property type="entry name" value="Ac_transferase_dom_sf"/>
</dbReference>
<dbReference type="CDD" id="cd00833">
    <property type="entry name" value="PKS"/>
    <property type="match status" value="1"/>
</dbReference>
<dbReference type="PANTHER" id="PTHR43775">
    <property type="entry name" value="FATTY ACID SYNTHASE"/>
    <property type="match status" value="1"/>
</dbReference>
<dbReference type="InterPro" id="IPR018201">
    <property type="entry name" value="Ketoacyl_synth_AS"/>
</dbReference>
<dbReference type="RefSeq" id="WP_023173198.1">
    <property type="nucleotide sequence ID" value="NC_022600.1"/>
</dbReference>
<evidence type="ECO:0000259" key="4">
    <source>
        <dbReference type="PROSITE" id="PS52004"/>
    </source>
</evidence>
<dbReference type="SUPFAM" id="SSF53901">
    <property type="entry name" value="Thiolase-like"/>
    <property type="match status" value="1"/>
</dbReference>
<keyword evidence="2" id="KW-0597">Phosphoprotein</keyword>
<dbReference type="STRING" id="1183438.GKIL_1828"/>
<evidence type="ECO:0000256" key="3">
    <source>
        <dbReference type="ARBA" id="ARBA00022679"/>
    </source>
</evidence>
<dbReference type="InterPro" id="IPR016039">
    <property type="entry name" value="Thiolase-like"/>
</dbReference>
<dbReference type="AlphaFoldDB" id="U5QKC1"/>
<dbReference type="Pfam" id="PF00698">
    <property type="entry name" value="Acyl_transf_1"/>
    <property type="match status" value="1"/>
</dbReference>
<dbReference type="Proteomes" id="UP000017396">
    <property type="component" value="Chromosome"/>
</dbReference>
<dbReference type="PANTHER" id="PTHR43775:SF37">
    <property type="entry name" value="SI:DKEY-61P9.11"/>
    <property type="match status" value="1"/>
</dbReference>
<dbReference type="SMART" id="SM00825">
    <property type="entry name" value="PKS_KS"/>
    <property type="match status" value="1"/>
</dbReference>
<dbReference type="InterPro" id="IPR016035">
    <property type="entry name" value="Acyl_Trfase/lysoPLipase"/>
</dbReference>
<evidence type="ECO:0000256" key="1">
    <source>
        <dbReference type="ARBA" id="ARBA00022450"/>
    </source>
</evidence>
<dbReference type="InterPro" id="IPR014030">
    <property type="entry name" value="Ketoacyl_synth_N"/>
</dbReference>
<dbReference type="PROSITE" id="PS00606">
    <property type="entry name" value="KS3_1"/>
    <property type="match status" value="1"/>
</dbReference>
<dbReference type="KEGG" id="glj:GKIL_1828"/>
<dbReference type="Pfam" id="PF02801">
    <property type="entry name" value="Ketoacyl-synt_C"/>
    <property type="match status" value="1"/>
</dbReference>
<dbReference type="GO" id="GO:0006633">
    <property type="term" value="P:fatty acid biosynthetic process"/>
    <property type="evidence" value="ECO:0007669"/>
    <property type="project" value="InterPro"/>
</dbReference>
<dbReference type="PROSITE" id="PS52004">
    <property type="entry name" value="KS3_2"/>
    <property type="match status" value="1"/>
</dbReference>
<proteinExistence type="predicted"/>
<dbReference type="Pfam" id="PF00109">
    <property type="entry name" value="ketoacyl-synt"/>
    <property type="match status" value="1"/>
</dbReference>
<dbReference type="InterPro" id="IPR014043">
    <property type="entry name" value="Acyl_transferase_dom"/>
</dbReference>
<dbReference type="GO" id="GO:0005886">
    <property type="term" value="C:plasma membrane"/>
    <property type="evidence" value="ECO:0007669"/>
    <property type="project" value="TreeGrafter"/>
</dbReference>
<dbReference type="Pfam" id="PF22621">
    <property type="entry name" value="CurL-like_PKS_C"/>
    <property type="match status" value="1"/>
</dbReference>
<dbReference type="HOGENOM" id="CLU_000022_16_6_3"/>
<dbReference type="PATRIC" id="fig|1183438.3.peg.1791"/>
<dbReference type="GO" id="GO:0004315">
    <property type="term" value="F:3-oxoacyl-[acyl-carrier-protein] synthase activity"/>
    <property type="evidence" value="ECO:0007669"/>
    <property type="project" value="InterPro"/>
</dbReference>
<evidence type="ECO:0000256" key="2">
    <source>
        <dbReference type="ARBA" id="ARBA00022553"/>
    </source>
</evidence>
<dbReference type="GO" id="GO:0004312">
    <property type="term" value="F:fatty acid synthase activity"/>
    <property type="evidence" value="ECO:0007669"/>
    <property type="project" value="TreeGrafter"/>
</dbReference>
<protein>
    <submittedName>
        <fullName evidence="5">Beta-ketoacyl synthase</fullName>
    </submittedName>
</protein>
<dbReference type="GO" id="GO:0071770">
    <property type="term" value="P:DIM/DIP cell wall layer assembly"/>
    <property type="evidence" value="ECO:0007669"/>
    <property type="project" value="TreeGrafter"/>
</dbReference>
<dbReference type="eggNOG" id="COG3321">
    <property type="taxonomic scope" value="Bacteria"/>
</dbReference>
<dbReference type="Gene3D" id="3.40.47.10">
    <property type="match status" value="1"/>
</dbReference>
<organism evidence="5 6">
    <name type="scientific">Gloeobacter kilaueensis (strain ATCC BAA-2537 / CCAP 1431/1 / ULC 316 / JS1)</name>
    <dbReference type="NCBI Taxonomy" id="1183438"/>
    <lineage>
        <taxon>Bacteria</taxon>
        <taxon>Bacillati</taxon>
        <taxon>Cyanobacteriota</taxon>
        <taxon>Cyanophyceae</taxon>
        <taxon>Gloeobacterales</taxon>
        <taxon>Gloeobacteraceae</taxon>
        <taxon>Gloeobacter</taxon>
    </lineage>
</organism>
<keyword evidence="3" id="KW-0808">Transferase</keyword>
<evidence type="ECO:0000313" key="5">
    <source>
        <dbReference type="EMBL" id="AGY58074.1"/>
    </source>
</evidence>
<gene>
    <name evidence="5" type="primary">pksM</name>
    <name evidence="5" type="ORF">GKIL_1828</name>
</gene>
<feature type="domain" description="Ketosynthase family 3 (KS3)" evidence="4">
    <location>
        <begin position="36"/>
        <end position="457"/>
    </location>
</feature>
<sequence length="846" mass="91589">MSNATDRFAHLSPLQRALLKLEELQGKLTAANRARNEPIAVVGIGCRFPGGADSPESYWDLLKEGRDAIREVPEDRWDVEAFYDPELASPFKMNTRWGGFLEQVDRFDPDFFGLSKREAAGMDPQQRLLLEVSWEALEHAGIAPDKIAGSRTGVFIGLMTFDFFKLLNDPPARGSTGVANSIAANRLSYFFDLRGPSMVLDTACSSSLVTIDLACQSLRSGSSQIALAGGVNVILSPDATISSSQAGMMSPDGRCKSFDERANGYVRGEGCGIVVLKRLSDAVADGDRIWALIRGSAVNQDGRTNGLTAPNGLSQQAVLRAALDNAGVEAARIGYVEAHGTGTPLGDPIEVEAIKQVYGQNRPLDWPCLLGSAKTNIGHLESAAGIAALIKVVLCLHHRQIPPVVHFQNLNPNIVLEGTAFRIATALQPWPGGTDGPFAGVSSFGFGGTNAHVVLEAAPAPSIAVPEVTRPLHLLTLSARSAKALTVLASRLADYLEREPDLDLADVAATLNTGRTHFAHRLALIAASLPEARFLLATFAEGKQGAGLASARTGDSPPKFAFLFAGQGSQYGGMTRELYQTQPTFRRALDHCAQLTDGVLERPLLEVIFSDSGALDRTLYTQPALFALEYALVQLWRSWGVEPDAVLGHGLGEYVAACIAGVFSVEDGMKLVLGRAKLMEALPPGEEIAASVDLARLAESIPHSAPRLALLSNVSGDFFAPGKGPDSHYWCTHLRQPVRFDQQIQALAERQFSLFLEIGPSHTLSERGRRCLPEGSATWLSSLKKDTNDWQELLSALQALYLQGVAIDWQGFERDYPHQRLALPTYPFERRRCWLEPHEIKSYRGG</sequence>
<dbReference type="FunFam" id="3.40.47.10:FF:000019">
    <property type="entry name" value="Polyketide synthase type I"/>
    <property type="match status" value="1"/>
</dbReference>
<dbReference type="EMBL" id="CP003587">
    <property type="protein sequence ID" value="AGY58074.1"/>
    <property type="molecule type" value="Genomic_DNA"/>
</dbReference>
<evidence type="ECO:0000313" key="6">
    <source>
        <dbReference type="Proteomes" id="UP000017396"/>
    </source>
</evidence>
<keyword evidence="6" id="KW-1185">Reference proteome</keyword>
<keyword evidence="1" id="KW-0596">Phosphopantetheine</keyword>
<name>U5QKC1_GLOK1</name>
<dbReference type="OrthoDB" id="499075at2"/>
<dbReference type="InterPro" id="IPR020841">
    <property type="entry name" value="PKS_Beta-ketoAc_synthase_dom"/>
</dbReference>
<dbReference type="SMART" id="SM00827">
    <property type="entry name" value="PKS_AT"/>
    <property type="match status" value="1"/>
</dbReference>
<reference evidence="5 6" key="1">
    <citation type="journal article" date="2013" name="PLoS ONE">
        <title>Cultivation and Complete Genome Sequencing of Gloeobacter kilaueensis sp. nov., from a Lava Cave in Kilauea Caldera, Hawai'i.</title>
        <authorList>
            <person name="Saw J.H."/>
            <person name="Schatz M."/>
            <person name="Brown M.V."/>
            <person name="Kunkel D.D."/>
            <person name="Foster J.S."/>
            <person name="Shick H."/>
            <person name="Christensen S."/>
            <person name="Hou S."/>
            <person name="Wan X."/>
            <person name="Donachie S.P."/>
        </authorList>
    </citation>
    <scope>NUCLEOTIDE SEQUENCE [LARGE SCALE GENOMIC DNA]</scope>
    <source>
        <strain evidence="6">JS</strain>
    </source>
</reference>
<dbReference type="InterPro" id="IPR014031">
    <property type="entry name" value="Ketoacyl_synth_C"/>
</dbReference>
<accession>U5QKC1</accession>
<dbReference type="Gene3D" id="3.40.366.10">
    <property type="entry name" value="Malonyl-Coenzyme A Acyl Carrier Protein, domain 2"/>
    <property type="match status" value="1"/>
</dbReference>
<dbReference type="SUPFAM" id="SSF52151">
    <property type="entry name" value="FabD/lysophospholipase-like"/>
    <property type="match status" value="1"/>
</dbReference>
<dbReference type="InterPro" id="IPR050091">
    <property type="entry name" value="PKS_NRPS_Biosynth_Enz"/>
</dbReference>